<gene>
    <name evidence="5" type="ORF">CUV01_06290</name>
</gene>
<keyword evidence="6" id="KW-1185">Reference proteome</keyword>
<dbReference type="SMART" id="SM00895">
    <property type="entry name" value="FCD"/>
    <property type="match status" value="1"/>
</dbReference>
<dbReference type="InterPro" id="IPR011711">
    <property type="entry name" value="GntR_C"/>
</dbReference>
<dbReference type="Gene3D" id="1.10.10.10">
    <property type="entry name" value="Winged helix-like DNA-binding domain superfamily/Winged helix DNA-binding domain"/>
    <property type="match status" value="1"/>
</dbReference>
<evidence type="ECO:0000313" key="5">
    <source>
        <dbReference type="EMBL" id="AUH33053.1"/>
    </source>
</evidence>
<dbReference type="AlphaFoldDB" id="A0A2K9EDN1"/>
<dbReference type="KEGG" id="paro:CUV01_06290"/>
<dbReference type="PANTHER" id="PTHR43537:SF20">
    <property type="entry name" value="HTH-TYPE TRANSCRIPTIONAL REPRESSOR GLAR"/>
    <property type="match status" value="1"/>
</dbReference>
<feature type="domain" description="HTH gntR-type" evidence="4">
    <location>
        <begin position="13"/>
        <end position="80"/>
    </location>
</feature>
<evidence type="ECO:0000259" key="4">
    <source>
        <dbReference type="PROSITE" id="PS50949"/>
    </source>
</evidence>
<evidence type="ECO:0000256" key="1">
    <source>
        <dbReference type="ARBA" id="ARBA00023015"/>
    </source>
</evidence>
<accession>A0A2K9EDN1</accession>
<dbReference type="Gene3D" id="1.20.120.530">
    <property type="entry name" value="GntR ligand-binding domain-like"/>
    <property type="match status" value="1"/>
</dbReference>
<keyword evidence="3" id="KW-0804">Transcription</keyword>
<reference evidence="5 6" key="1">
    <citation type="submission" date="2017-12" db="EMBL/GenBank/DDBJ databases">
        <authorList>
            <person name="Hurst M.R.H."/>
        </authorList>
    </citation>
    <scope>NUCLEOTIDE SEQUENCE [LARGE SCALE GENOMIC DNA]</scope>
    <source>
        <strain evidence="5 6">BM15</strain>
    </source>
</reference>
<dbReference type="GO" id="GO:0003677">
    <property type="term" value="F:DNA binding"/>
    <property type="evidence" value="ECO:0007669"/>
    <property type="project" value="UniProtKB-KW"/>
</dbReference>
<dbReference type="InterPro" id="IPR036390">
    <property type="entry name" value="WH_DNA-bd_sf"/>
</dbReference>
<dbReference type="PROSITE" id="PS50949">
    <property type="entry name" value="HTH_GNTR"/>
    <property type="match status" value="1"/>
</dbReference>
<dbReference type="GO" id="GO:0003700">
    <property type="term" value="F:DNA-binding transcription factor activity"/>
    <property type="evidence" value="ECO:0007669"/>
    <property type="project" value="InterPro"/>
</dbReference>
<dbReference type="PANTHER" id="PTHR43537">
    <property type="entry name" value="TRANSCRIPTIONAL REGULATOR, GNTR FAMILY"/>
    <property type="match status" value="1"/>
</dbReference>
<dbReference type="InterPro" id="IPR008920">
    <property type="entry name" value="TF_FadR/GntR_C"/>
</dbReference>
<protein>
    <submittedName>
        <fullName evidence="5">GntR family transcriptional regulator</fullName>
    </submittedName>
</protein>
<dbReference type="SUPFAM" id="SSF46785">
    <property type="entry name" value="Winged helix' DNA-binding domain"/>
    <property type="match status" value="1"/>
</dbReference>
<evidence type="ECO:0000256" key="2">
    <source>
        <dbReference type="ARBA" id="ARBA00023125"/>
    </source>
</evidence>
<evidence type="ECO:0000313" key="6">
    <source>
        <dbReference type="Proteomes" id="UP000233742"/>
    </source>
</evidence>
<dbReference type="RefSeq" id="WP_101459726.1">
    <property type="nucleotide sequence ID" value="NZ_CP025408.1"/>
</dbReference>
<keyword evidence="2" id="KW-0238">DNA-binding</keyword>
<keyword evidence="1" id="KW-0805">Transcription regulation</keyword>
<dbReference type="InterPro" id="IPR036388">
    <property type="entry name" value="WH-like_DNA-bd_sf"/>
</dbReference>
<sequence length="228" mass="25200">MIVSPPLHKDGTATVGDALLQTVRFDIIRGQLLPNQRLRLEKMREAYGASVTTLREMLNRLVAEGFVVAEGQRGFEVAAISMAELRELAEMRTMLECHALDRSISLGSLEWEAGVVSAHHMLHSVENGLIGGETSAVETWVQYDWNFHSATVAACDMPALIATHTNIFGRYIRYHLLALDFRGAAVARDHEKLRDLVISRQIDPAVTLLKAHIRAGMDHIIASGKIPA</sequence>
<dbReference type="OrthoDB" id="8638122at2"/>
<dbReference type="EMBL" id="CP025408">
    <property type="protein sequence ID" value="AUH33053.1"/>
    <property type="molecule type" value="Genomic_DNA"/>
</dbReference>
<dbReference type="InterPro" id="IPR000524">
    <property type="entry name" value="Tscrpt_reg_HTH_GntR"/>
</dbReference>
<dbReference type="SUPFAM" id="SSF48008">
    <property type="entry name" value="GntR ligand-binding domain-like"/>
    <property type="match status" value="1"/>
</dbReference>
<dbReference type="Proteomes" id="UP000233742">
    <property type="component" value="Chromosome"/>
</dbReference>
<dbReference type="SMART" id="SM00345">
    <property type="entry name" value="HTH_GNTR"/>
    <property type="match status" value="1"/>
</dbReference>
<name>A0A2K9EDN1_9RHOB</name>
<dbReference type="Pfam" id="PF07729">
    <property type="entry name" value="FCD"/>
    <property type="match status" value="1"/>
</dbReference>
<dbReference type="Pfam" id="PF00392">
    <property type="entry name" value="GntR"/>
    <property type="match status" value="1"/>
</dbReference>
<proteinExistence type="predicted"/>
<evidence type="ECO:0000256" key="3">
    <source>
        <dbReference type="ARBA" id="ARBA00023163"/>
    </source>
</evidence>
<organism evidence="5 6">
    <name type="scientific">Paracoccus tegillarcae</name>
    <dbReference type="NCBI Taxonomy" id="1529068"/>
    <lineage>
        <taxon>Bacteria</taxon>
        <taxon>Pseudomonadati</taxon>
        <taxon>Pseudomonadota</taxon>
        <taxon>Alphaproteobacteria</taxon>
        <taxon>Rhodobacterales</taxon>
        <taxon>Paracoccaceae</taxon>
        <taxon>Paracoccus</taxon>
    </lineage>
</organism>